<dbReference type="InterPro" id="IPR014710">
    <property type="entry name" value="RmlC-like_jellyroll"/>
</dbReference>
<dbReference type="SUPFAM" id="SSF46689">
    <property type="entry name" value="Homeodomain-like"/>
    <property type="match status" value="2"/>
</dbReference>
<keyword evidence="2" id="KW-0238">DNA-binding</keyword>
<dbReference type="EMBL" id="JAAATY010000017">
    <property type="protein sequence ID" value="NRN67927.1"/>
    <property type="molecule type" value="Genomic_DNA"/>
</dbReference>
<dbReference type="PANTHER" id="PTHR46796">
    <property type="entry name" value="HTH-TYPE TRANSCRIPTIONAL ACTIVATOR RHAS-RELATED"/>
    <property type="match status" value="1"/>
</dbReference>
<evidence type="ECO:0000256" key="4">
    <source>
        <dbReference type="ARBA" id="ARBA00023163"/>
    </source>
</evidence>
<dbReference type="Pfam" id="PF12833">
    <property type="entry name" value="HTH_18"/>
    <property type="match status" value="1"/>
</dbReference>
<dbReference type="InterPro" id="IPR018062">
    <property type="entry name" value="HTH_AraC-typ_CS"/>
</dbReference>
<dbReference type="PROSITE" id="PS00041">
    <property type="entry name" value="HTH_ARAC_FAMILY_1"/>
    <property type="match status" value="1"/>
</dbReference>
<dbReference type="InterPro" id="IPR018060">
    <property type="entry name" value="HTH_AraC"/>
</dbReference>
<dbReference type="Gene3D" id="1.10.10.60">
    <property type="entry name" value="Homeodomain-like"/>
    <property type="match status" value="2"/>
</dbReference>
<keyword evidence="1" id="KW-0805">Transcription regulation</keyword>
<dbReference type="Gene3D" id="2.60.120.10">
    <property type="entry name" value="Jelly Rolls"/>
    <property type="match status" value="1"/>
</dbReference>
<name>A0ABX2F9I3_9PSEU</name>
<dbReference type="InterPro" id="IPR037923">
    <property type="entry name" value="HTH-like"/>
</dbReference>
<sequence length="260" mass="28807">MTRVESMTFALQRVDLLRARAAAVDFDPHLHDTYSVVVVTSGTAHIWSSRWNSTVRAGDVFFFNPFEVHAGRSTSSPAQYDVLYPSEAFLDSCMGTIEPNAIRTIRTDVVTRSRTTRDLADALSAPIADSASVEGCLRRVLEECSFSVEYPASTPMSIARTASQLIRRDGPRSTRTDDLAREIGVNPSHLVRTFRKTIGVPPQTYVRQVRVARARELICAGFDLSDVAQMANFSDQPHLTREFKKVFGVPPGALSRDVGR</sequence>
<dbReference type="Proteomes" id="UP000763557">
    <property type="component" value="Unassembled WGS sequence"/>
</dbReference>
<dbReference type="SUPFAM" id="SSF51215">
    <property type="entry name" value="Regulatory protein AraC"/>
    <property type="match status" value="1"/>
</dbReference>
<evidence type="ECO:0000256" key="3">
    <source>
        <dbReference type="ARBA" id="ARBA00023159"/>
    </source>
</evidence>
<dbReference type="InterPro" id="IPR050204">
    <property type="entry name" value="AraC_XylS_family_regulators"/>
</dbReference>
<evidence type="ECO:0000313" key="7">
    <source>
        <dbReference type="Proteomes" id="UP000763557"/>
    </source>
</evidence>
<evidence type="ECO:0000259" key="5">
    <source>
        <dbReference type="PROSITE" id="PS01124"/>
    </source>
</evidence>
<evidence type="ECO:0000256" key="1">
    <source>
        <dbReference type="ARBA" id="ARBA00023015"/>
    </source>
</evidence>
<dbReference type="InterPro" id="IPR009057">
    <property type="entry name" value="Homeodomain-like_sf"/>
</dbReference>
<evidence type="ECO:0000313" key="6">
    <source>
        <dbReference type="EMBL" id="NRN67927.1"/>
    </source>
</evidence>
<protein>
    <submittedName>
        <fullName evidence="6">Virulence regulon transcriptional activator VirF</fullName>
    </submittedName>
</protein>
<dbReference type="PROSITE" id="PS01124">
    <property type="entry name" value="HTH_ARAC_FAMILY_2"/>
    <property type="match status" value="1"/>
</dbReference>
<comment type="caution">
    <text evidence="6">The sequence shown here is derived from an EMBL/GenBank/DDBJ whole genome shotgun (WGS) entry which is preliminary data.</text>
</comment>
<dbReference type="SMART" id="SM00342">
    <property type="entry name" value="HTH_ARAC"/>
    <property type="match status" value="1"/>
</dbReference>
<dbReference type="RefSeq" id="WP_173136452.1">
    <property type="nucleotide sequence ID" value="NZ_CBCSGW010000009.1"/>
</dbReference>
<gene>
    <name evidence="6" type="ORF">GC106_51680</name>
</gene>
<accession>A0ABX2F9I3</accession>
<dbReference type="Pfam" id="PF02311">
    <property type="entry name" value="AraC_binding"/>
    <property type="match status" value="1"/>
</dbReference>
<keyword evidence="3" id="KW-0010">Activator</keyword>
<feature type="domain" description="HTH araC/xylS-type" evidence="5">
    <location>
        <begin position="160"/>
        <end position="257"/>
    </location>
</feature>
<proteinExistence type="predicted"/>
<evidence type="ECO:0000256" key="2">
    <source>
        <dbReference type="ARBA" id="ARBA00023125"/>
    </source>
</evidence>
<keyword evidence="7" id="KW-1185">Reference proteome</keyword>
<keyword evidence="4" id="KW-0804">Transcription</keyword>
<reference evidence="6 7" key="1">
    <citation type="submission" date="2020-01" db="EMBL/GenBank/DDBJ databases">
        <title>Kibdelosporangium persica a novel Actinomycetes from a hot desert in Iran.</title>
        <authorList>
            <person name="Safaei N."/>
            <person name="Zaburannyi N."/>
            <person name="Mueller R."/>
            <person name="Wink J."/>
        </authorList>
    </citation>
    <scope>NUCLEOTIDE SEQUENCE [LARGE SCALE GENOMIC DNA]</scope>
    <source>
        <strain evidence="6 7">4NS15</strain>
    </source>
</reference>
<organism evidence="6 7">
    <name type="scientific">Kibdelosporangium persicum</name>
    <dbReference type="NCBI Taxonomy" id="2698649"/>
    <lineage>
        <taxon>Bacteria</taxon>
        <taxon>Bacillati</taxon>
        <taxon>Actinomycetota</taxon>
        <taxon>Actinomycetes</taxon>
        <taxon>Pseudonocardiales</taxon>
        <taxon>Pseudonocardiaceae</taxon>
        <taxon>Kibdelosporangium</taxon>
    </lineage>
</organism>
<dbReference type="InterPro" id="IPR003313">
    <property type="entry name" value="AraC-bd"/>
</dbReference>